<proteinExistence type="predicted"/>
<dbReference type="RefSeq" id="XP_040794680.1">
    <property type="nucleotide sequence ID" value="XM_040927646.1"/>
</dbReference>
<organism evidence="1 2">
    <name type="scientific">Cucurbitaria berberidis CBS 394.84</name>
    <dbReference type="NCBI Taxonomy" id="1168544"/>
    <lineage>
        <taxon>Eukaryota</taxon>
        <taxon>Fungi</taxon>
        <taxon>Dikarya</taxon>
        <taxon>Ascomycota</taxon>
        <taxon>Pezizomycotina</taxon>
        <taxon>Dothideomycetes</taxon>
        <taxon>Pleosporomycetidae</taxon>
        <taxon>Pleosporales</taxon>
        <taxon>Pleosporineae</taxon>
        <taxon>Cucurbitariaceae</taxon>
        <taxon>Cucurbitaria</taxon>
    </lineage>
</organism>
<dbReference type="CDD" id="cd24163">
    <property type="entry name" value="RWDD2_C"/>
    <property type="match status" value="1"/>
</dbReference>
<protein>
    <submittedName>
        <fullName evidence="1">Uncharacterized protein</fullName>
    </submittedName>
</protein>
<dbReference type="AlphaFoldDB" id="A0A9P4GVL1"/>
<sequence length="129" mass="14746">MSPYPLYNALIRTHHITSRKKVAKLRAAASNCDIYALLRYGGCPGIMYCQGSENGVRDWVATVQRLRYKDFQLVKKPALKQEENIEVEHANAAYGKLEEVESVKDFGARMEGFGVWKWWRIGMGYVGED</sequence>
<gene>
    <name evidence="1" type="ORF">K460DRAFT_270379</name>
</gene>
<evidence type="ECO:0000313" key="1">
    <source>
        <dbReference type="EMBL" id="KAF1852117.1"/>
    </source>
</evidence>
<comment type="caution">
    <text evidence="1">The sequence shown here is derived from an EMBL/GenBank/DDBJ whole genome shotgun (WGS) entry which is preliminary data.</text>
</comment>
<keyword evidence="2" id="KW-1185">Reference proteome</keyword>
<evidence type="ECO:0000313" key="2">
    <source>
        <dbReference type="Proteomes" id="UP000800039"/>
    </source>
</evidence>
<dbReference type="EMBL" id="ML976614">
    <property type="protein sequence ID" value="KAF1852117.1"/>
    <property type="molecule type" value="Genomic_DNA"/>
</dbReference>
<dbReference type="OrthoDB" id="432412at2759"/>
<reference evidence="1" key="1">
    <citation type="submission" date="2020-01" db="EMBL/GenBank/DDBJ databases">
        <authorList>
            <consortium name="DOE Joint Genome Institute"/>
            <person name="Haridas S."/>
            <person name="Albert R."/>
            <person name="Binder M."/>
            <person name="Bloem J."/>
            <person name="Labutti K."/>
            <person name="Salamov A."/>
            <person name="Andreopoulos B."/>
            <person name="Baker S.E."/>
            <person name="Barry K."/>
            <person name="Bills G."/>
            <person name="Bluhm B.H."/>
            <person name="Cannon C."/>
            <person name="Castanera R."/>
            <person name="Culley D.E."/>
            <person name="Daum C."/>
            <person name="Ezra D."/>
            <person name="Gonzalez J.B."/>
            <person name="Henrissat B."/>
            <person name="Kuo A."/>
            <person name="Liang C."/>
            <person name="Lipzen A."/>
            <person name="Lutzoni F."/>
            <person name="Magnuson J."/>
            <person name="Mondo S."/>
            <person name="Nolan M."/>
            <person name="Ohm R."/>
            <person name="Pangilinan J."/>
            <person name="Park H.-J."/>
            <person name="Ramirez L."/>
            <person name="Alfaro M."/>
            <person name="Sun H."/>
            <person name="Tritt A."/>
            <person name="Yoshinaga Y."/>
            <person name="Zwiers L.-H."/>
            <person name="Turgeon B.G."/>
            <person name="Goodwin S.B."/>
            <person name="Spatafora J.W."/>
            <person name="Crous P.W."/>
            <person name="Grigoriev I.V."/>
        </authorList>
    </citation>
    <scope>NUCLEOTIDE SEQUENCE</scope>
    <source>
        <strain evidence="1">CBS 394.84</strain>
    </source>
</reference>
<dbReference type="GeneID" id="63844899"/>
<dbReference type="InterPro" id="IPR059181">
    <property type="entry name" value="RWDD2A-B_C"/>
</dbReference>
<name>A0A9P4GVL1_9PLEO</name>
<accession>A0A9P4GVL1</accession>
<dbReference type="Proteomes" id="UP000800039">
    <property type="component" value="Unassembled WGS sequence"/>
</dbReference>